<sequence>MVKQTLTDWQIADAARLKKLWDERRPEGMTQEKFGHDYDMGTQGNVYQYLRGKVKLNLYAAGQFAKMLRVTIDEISPTLADQVRDLYRHCDADRNRDFGISQETRQFIQKAIQDEIDRRGTKDV</sequence>
<dbReference type="Proteomes" id="UP000494120">
    <property type="component" value="Unassembled WGS sequence"/>
</dbReference>
<evidence type="ECO:0000313" key="2">
    <source>
        <dbReference type="Proteomes" id="UP000494120"/>
    </source>
</evidence>
<dbReference type="RefSeq" id="WP_174958627.1">
    <property type="nucleotide sequence ID" value="NZ_CABVQG010000016.1"/>
</dbReference>
<evidence type="ECO:0000313" key="1">
    <source>
        <dbReference type="EMBL" id="VWC90597.1"/>
    </source>
</evidence>
<comment type="caution">
    <text evidence="1">The sequence shown here is derived from an EMBL/GenBank/DDBJ whole genome shotgun (WGS) entry which is preliminary data.</text>
</comment>
<proteinExistence type="predicted"/>
<name>A0ABY6XVN4_9BURK</name>
<dbReference type="Gene3D" id="1.10.260.40">
    <property type="entry name" value="lambda repressor-like DNA-binding domains"/>
    <property type="match status" value="1"/>
</dbReference>
<dbReference type="EMBL" id="CABVQG010000016">
    <property type="protein sequence ID" value="VWC90597.1"/>
    <property type="molecule type" value="Genomic_DNA"/>
</dbReference>
<reference evidence="1 2" key="1">
    <citation type="submission" date="2019-09" db="EMBL/GenBank/DDBJ databases">
        <authorList>
            <person name="Depoorter E."/>
        </authorList>
    </citation>
    <scope>NUCLEOTIDE SEQUENCE [LARGE SCALE GENOMIC DNA]</scope>
    <source>
        <strain evidence="1 2">R-17378</strain>
    </source>
</reference>
<protein>
    <recommendedName>
        <fullName evidence="3">XRE family transcriptional regulator</fullName>
    </recommendedName>
</protein>
<organism evidence="1 2">
    <name type="scientific">Burkholderia aenigmatica</name>
    <dbReference type="NCBI Taxonomy" id="2015348"/>
    <lineage>
        <taxon>Bacteria</taxon>
        <taxon>Pseudomonadati</taxon>
        <taxon>Pseudomonadota</taxon>
        <taxon>Betaproteobacteria</taxon>
        <taxon>Burkholderiales</taxon>
        <taxon>Burkholderiaceae</taxon>
        <taxon>Burkholderia</taxon>
        <taxon>Burkholderia cepacia complex</taxon>
    </lineage>
</organism>
<evidence type="ECO:0008006" key="3">
    <source>
        <dbReference type="Google" id="ProtNLM"/>
    </source>
</evidence>
<dbReference type="InterPro" id="IPR010982">
    <property type="entry name" value="Lambda_DNA-bd_dom_sf"/>
</dbReference>
<keyword evidence="2" id="KW-1185">Reference proteome</keyword>
<accession>A0ABY6XVN4</accession>
<dbReference type="SUPFAM" id="SSF47413">
    <property type="entry name" value="lambda repressor-like DNA-binding domains"/>
    <property type="match status" value="1"/>
</dbReference>
<gene>
    <name evidence="1" type="ORF">BLA17378_04545</name>
</gene>